<organism evidence="10">
    <name type="scientific">Amphimedon queenslandica</name>
    <name type="common">Sponge</name>
    <dbReference type="NCBI Taxonomy" id="400682"/>
    <lineage>
        <taxon>Eukaryota</taxon>
        <taxon>Metazoa</taxon>
        <taxon>Porifera</taxon>
        <taxon>Demospongiae</taxon>
        <taxon>Heteroscleromorpha</taxon>
        <taxon>Haplosclerida</taxon>
        <taxon>Niphatidae</taxon>
        <taxon>Amphimedon</taxon>
    </lineage>
</organism>
<dbReference type="GO" id="GO:0016757">
    <property type="term" value="F:glycosyltransferase activity"/>
    <property type="evidence" value="ECO:0007669"/>
    <property type="project" value="UniProtKB-KW"/>
</dbReference>
<feature type="transmembrane region" description="Helical" evidence="9">
    <location>
        <begin position="461"/>
        <end position="483"/>
    </location>
</feature>
<evidence type="ECO:0000256" key="3">
    <source>
        <dbReference type="ARBA" id="ARBA00022676"/>
    </source>
</evidence>
<evidence type="ECO:0000256" key="1">
    <source>
        <dbReference type="ARBA" id="ARBA00004167"/>
    </source>
</evidence>
<dbReference type="GO" id="GO:0016020">
    <property type="term" value="C:membrane"/>
    <property type="evidence" value="ECO:0007669"/>
    <property type="project" value="UniProtKB-SubCell"/>
</dbReference>
<reference evidence="10" key="1">
    <citation type="submission" date="2017-05" db="UniProtKB">
        <authorList>
            <consortium name="EnsemblMetazoa"/>
        </authorList>
    </citation>
    <scope>IDENTIFICATION</scope>
</reference>
<keyword evidence="5 9" id="KW-0812">Transmembrane</keyword>
<dbReference type="EnsemblMetazoa" id="Aqu2.1.34938_001">
    <property type="protein sequence ID" value="Aqu2.1.34938_001"/>
    <property type="gene ID" value="Aqu2.1.34938"/>
</dbReference>
<evidence type="ECO:0000256" key="5">
    <source>
        <dbReference type="ARBA" id="ARBA00022692"/>
    </source>
</evidence>
<proteinExistence type="inferred from homology"/>
<feature type="compositionally biased region" description="Polar residues" evidence="8">
    <location>
        <begin position="498"/>
        <end position="524"/>
    </location>
</feature>
<evidence type="ECO:0000256" key="7">
    <source>
        <dbReference type="ARBA" id="ARBA00023136"/>
    </source>
</evidence>
<dbReference type="InterPro" id="IPR008166">
    <property type="entry name" value="Glyco_transf_92"/>
</dbReference>
<evidence type="ECO:0000256" key="8">
    <source>
        <dbReference type="SAM" id="MobiDB-lite"/>
    </source>
</evidence>
<dbReference type="OrthoDB" id="7917939at2759"/>
<keyword evidence="7 9" id="KW-0472">Membrane</keyword>
<evidence type="ECO:0000256" key="4">
    <source>
        <dbReference type="ARBA" id="ARBA00022679"/>
    </source>
</evidence>
<evidence type="ECO:0000256" key="2">
    <source>
        <dbReference type="ARBA" id="ARBA00007647"/>
    </source>
</evidence>
<evidence type="ECO:0000256" key="6">
    <source>
        <dbReference type="ARBA" id="ARBA00022989"/>
    </source>
</evidence>
<name>A0A1X7V4L3_AMPQE</name>
<dbReference type="Pfam" id="PF01697">
    <property type="entry name" value="Glyco_transf_92"/>
    <property type="match status" value="2"/>
</dbReference>
<evidence type="ECO:0008006" key="11">
    <source>
        <dbReference type="Google" id="ProtNLM"/>
    </source>
</evidence>
<dbReference type="PANTHER" id="PTHR21461:SF69">
    <property type="entry name" value="GLYCOSYLTRANSFERASE FAMILY 92 PROTEIN"/>
    <property type="match status" value="1"/>
</dbReference>
<feature type="region of interest" description="Disordered" evidence="8">
    <location>
        <begin position="490"/>
        <end position="524"/>
    </location>
</feature>
<evidence type="ECO:0000256" key="9">
    <source>
        <dbReference type="SAM" id="Phobius"/>
    </source>
</evidence>
<protein>
    <recommendedName>
        <fullName evidence="11">Glycosyltransferase family 92 protein</fullName>
    </recommendedName>
</protein>
<dbReference type="eggNOG" id="KOG4735">
    <property type="taxonomic scope" value="Eukaryota"/>
</dbReference>
<evidence type="ECO:0000313" key="10">
    <source>
        <dbReference type="EnsemblMetazoa" id="Aqu2.1.34938_001"/>
    </source>
</evidence>
<dbReference type="InParanoid" id="A0A1X7V4L3"/>
<sequence>MDEKRLVVRRLAYYDTRIDDHPAIMFNAMYDLRHAEKPNVFVELRYSDKPTKCLQLEYKSQSGSLSDAMQEFYVYFLLWTKDPVKERPETVALTLDKDCGKDKLSSSISVQGLVPGPNAVKYAVCLHKALFGISDPQVVVDWVEINRELGAELLMLYYQDVPEIMYTILQPYIETGLLEVIDWSLKEPSIPKMHTLDNGMSAVINECIYRSMNRVKYLSLTDIDEFIVPESKFEKVGDMMEYLEEKTKSKPVSAYRFHNTYYFEDPVSVPQVKDVSFCPKMKLPRYFRRTQRATHAEKYGSDKLVVKTRAVNVVQVHFVVDKQKEYEAEYEVPNDIVRFCLWANLFASRFYFIIDDFITQNATEEGCLTFICCVCVHYRVSFTMSPGNSILKTPQPNNRPQNHVSNRKQIYHKLFHPANASDLWVTLDNKRLAVRRLAYYDARDPDKPSLILNALMQLKKAALLLFVVFVCIIVSYLCFFRNVDNEVENEELEDNRKSSQNSFTMSPGNSILKTPQPNNRPQNHVSNRKQIYHNLFHPANASDLWVTLDNKRLAVRRLAYYDARDPDKPSLILNALYDLRHSRKPRVFVHLKYSNEFSQCLPMKYKTKSGKLDRGMREYYVYFLLSTKESVSEIPESVALSLNKDCNDLSSNIPVQSLEQGPDLINYAVCLHKALFSISDVQVLVDWIELNKALGAELLILYFQTAPENMYTVLKPYIKQGLVEVIDWNLMKPTVPVSYTRDLGQSGVINECIYRNMNRVKYLALTDIDEFIVPESKFEKVGDMVEYLEEKTKSKPVSAYRFHNTYYFEDPVSVPQVKDVSFCPKMKLPRYFRRTQRATHAEKYGSDKLVVKTRAVNVVQVHFVVDKQKEYEAEYEVPNDIGRSNHYRWPYRMADFTPHEYSDIMGRYVATVIPKIKSVMCE</sequence>
<dbReference type="GO" id="GO:0005737">
    <property type="term" value="C:cytoplasm"/>
    <property type="evidence" value="ECO:0007669"/>
    <property type="project" value="TreeGrafter"/>
</dbReference>
<dbReference type="PANTHER" id="PTHR21461">
    <property type="entry name" value="GLYCOSYLTRANSFERASE FAMILY 92 PROTEIN"/>
    <property type="match status" value="1"/>
</dbReference>
<comment type="similarity">
    <text evidence="2">Belongs to the glycosyltransferase 92 family.</text>
</comment>
<keyword evidence="4" id="KW-0808">Transferase</keyword>
<keyword evidence="6 9" id="KW-1133">Transmembrane helix</keyword>
<comment type="subcellular location">
    <subcellularLocation>
        <location evidence="1">Membrane</location>
        <topology evidence="1">Single-pass membrane protein</topology>
    </subcellularLocation>
</comment>
<keyword evidence="3" id="KW-0328">Glycosyltransferase</keyword>
<dbReference type="AlphaFoldDB" id="A0A1X7V4L3"/>
<accession>A0A1X7V4L3</accession>